<evidence type="ECO:0000256" key="9">
    <source>
        <dbReference type="ARBA" id="ARBA00032370"/>
    </source>
</evidence>
<reference evidence="18" key="2">
    <citation type="submission" date="2021-09" db="EMBL/GenBank/DDBJ databases">
        <authorList>
            <person name="Gilroy R."/>
        </authorList>
    </citation>
    <scope>NUCLEOTIDE SEQUENCE</scope>
    <source>
        <strain evidence="18">ChiGjej3B3-7470</strain>
    </source>
</reference>
<comment type="subcellular location">
    <subcellularLocation>
        <location evidence="1">Membrane</location>
        <topology evidence="1">Multi-pass membrane protein</topology>
    </subcellularLocation>
</comment>
<dbReference type="Pfam" id="PF01098">
    <property type="entry name" value="FTSW_RODA_SPOVE"/>
    <property type="match status" value="1"/>
</dbReference>
<evidence type="ECO:0000256" key="4">
    <source>
        <dbReference type="ARBA" id="ARBA00022692"/>
    </source>
</evidence>
<evidence type="ECO:0000256" key="6">
    <source>
        <dbReference type="ARBA" id="ARBA00022984"/>
    </source>
</evidence>
<evidence type="ECO:0000256" key="16">
    <source>
        <dbReference type="ARBA" id="ARBA00049966"/>
    </source>
</evidence>
<name>A0A921JQX8_9ACTN</name>
<evidence type="ECO:0000256" key="8">
    <source>
        <dbReference type="ARBA" id="ARBA00023136"/>
    </source>
</evidence>
<feature type="transmembrane region" description="Helical" evidence="17">
    <location>
        <begin position="96"/>
        <end position="119"/>
    </location>
</feature>
<feature type="non-terminal residue" evidence="18">
    <location>
        <position position="234"/>
    </location>
</feature>
<dbReference type="GO" id="GO:0005886">
    <property type="term" value="C:plasma membrane"/>
    <property type="evidence" value="ECO:0007669"/>
    <property type="project" value="TreeGrafter"/>
</dbReference>
<evidence type="ECO:0000256" key="3">
    <source>
        <dbReference type="ARBA" id="ARBA00022679"/>
    </source>
</evidence>
<evidence type="ECO:0000256" key="5">
    <source>
        <dbReference type="ARBA" id="ARBA00022960"/>
    </source>
</evidence>
<accession>A0A921JQX8</accession>
<dbReference type="InterPro" id="IPR001182">
    <property type="entry name" value="FtsW/RodA"/>
</dbReference>
<evidence type="ECO:0000256" key="1">
    <source>
        <dbReference type="ARBA" id="ARBA00004141"/>
    </source>
</evidence>
<evidence type="ECO:0000256" key="14">
    <source>
        <dbReference type="ARBA" id="ARBA00044770"/>
    </source>
</evidence>
<protein>
    <recommendedName>
        <fullName evidence="12">Probable peptidoglycan glycosyltransferase FtsW</fullName>
        <ecNumber evidence="14">2.4.99.28</ecNumber>
    </recommendedName>
    <alternativeName>
        <fullName evidence="13">Cell division protein FtsW</fullName>
    </alternativeName>
    <alternativeName>
        <fullName evidence="10">Cell wall polymerase</fullName>
    </alternativeName>
    <alternativeName>
        <fullName evidence="9">Peptidoglycan polymerase</fullName>
    </alternativeName>
</protein>
<keyword evidence="8 17" id="KW-0472">Membrane</keyword>
<sequence>MASEATSPARSTGVWSQLKALAASPMAPFYFVVASVLILVSLGVMMVLSASSVFALATQEDPYYFAIRQVAFLVAGFVFALILMRIPPDALRKLGWPVWMLAVALLIMVLTPLGVTIYGNTNWLAIGPFQFQPSEFAKLALIVWCGAIFHVKRGRLHEPLQLAVPLLPLGGLILALVLAGRDLGTGLIIGLIIVLIMWFIGTPMRVLIPLGAAAAGLVALLVYGSGSRMGRIAV</sequence>
<dbReference type="AlphaFoldDB" id="A0A921JQX8"/>
<keyword evidence="2" id="KW-0328">Glycosyltransferase</keyword>
<comment type="caution">
    <text evidence="18">The sequence shown here is derived from an EMBL/GenBank/DDBJ whole genome shotgun (WGS) entry which is preliminary data.</text>
</comment>
<evidence type="ECO:0000256" key="13">
    <source>
        <dbReference type="ARBA" id="ARBA00041418"/>
    </source>
</evidence>
<dbReference type="EMBL" id="DYZF01000154">
    <property type="protein sequence ID" value="HJE51531.1"/>
    <property type="molecule type" value="Genomic_DNA"/>
</dbReference>
<organism evidence="18 19">
    <name type="scientific">Tessaracoccus flavescens</name>
    <dbReference type="NCBI Taxonomy" id="399497"/>
    <lineage>
        <taxon>Bacteria</taxon>
        <taxon>Bacillati</taxon>
        <taxon>Actinomycetota</taxon>
        <taxon>Actinomycetes</taxon>
        <taxon>Propionibacteriales</taxon>
        <taxon>Propionibacteriaceae</taxon>
        <taxon>Tessaracoccus</taxon>
    </lineage>
</organism>
<keyword evidence="7 17" id="KW-1133">Transmembrane helix</keyword>
<comment type="similarity">
    <text evidence="11">Belongs to the SEDS family. FtsW subfamily.</text>
</comment>
<evidence type="ECO:0000313" key="18">
    <source>
        <dbReference type="EMBL" id="HJE51531.1"/>
    </source>
</evidence>
<evidence type="ECO:0000256" key="11">
    <source>
        <dbReference type="ARBA" id="ARBA00038053"/>
    </source>
</evidence>
<dbReference type="GO" id="GO:0051301">
    <property type="term" value="P:cell division"/>
    <property type="evidence" value="ECO:0007669"/>
    <property type="project" value="InterPro"/>
</dbReference>
<gene>
    <name evidence="18" type="ORF">K8V15_06080</name>
</gene>
<dbReference type="GO" id="GO:0015648">
    <property type="term" value="F:lipid-linked peptidoglycan transporter activity"/>
    <property type="evidence" value="ECO:0007669"/>
    <property type="project" value="TreeGrafter"/>
</dbReference>
<feature type="transmembrane region" description="Helical" evidence="17">
    <location>
        <begin position="63"/>
        <end position="84"/>
    </location>
</feature>
<evidence type="ECO:0000256" key="10">
    <source>
        <dbReference type="ARBA" id="ARBA00033270"/>
    </source>
</evidence>
<comment type="function">
    <text evidence="16">Peptidoglycan polymerase that is essential for cell division.</text>
</comment>
<evidence type="ECO:0000256" key="12">
    <source>
        <dbReference type="ARBA" id="ARBA00041185"/>
    </source>
</evidence>
<feature type="transmembrane region" description="Helical" evidence="17">
    <location>
        <begin position="29"/>
        <end position="57"/>
    </location>
</feature>
<evidence type="ECO:0000256" key="17">
    <source>
        <dbReference type="SAM" id="Phobius"/>
    </source>
</evidence>
<dbReference type="EC" id="2.4.99.28" evidence="14"/>
<evidence type="ECO:0000256" key="7">
    <source>
        <dbReference type="ARBA" id="ARBA00022989"/>
    </source>
</evidence>
<evidence type="ECO:0000313" key="19">
    <source>
        <dbReference type="Proteomes" id="UP000712713"/>
    </source>
</evidence>
<keyword evidence="5" id="KW-0133">Cell shape</keyword>
<keyword evidence="3" id="KW-0808">Transferase</keyword>
<feature type="transmembrane region" description="Helical" evidence="17">
    <location>
        <begin position="206"/>
        <end position="224"/>
    </location>
</feature>
<dbReference type="GO" id="GO:0008360">
    <property type="term" value="P:regulation of cell shape"/>
    <property type="evidence" value="ECO:0007669"/>
    <property type="project" value="UniProtKB-KW"/>
</dbReference>
<dbReference type="GO" id="GO:0009252">
    <property type="term" value="P:peptidoglycan biosynthetic process"/>
    <property type="evidence" value="ECO:0007669"/>
    <property type="project" value="UniProtKB-KW"/>
</dbReference>
<keyword evidence="4 17" id="KW-0812">Transmembrane</keyword>
<evidence type="ECO:0000256" key="15">
    <source>
        <dbReference type="ARBA" id="ARBA00049902"/>
    </source>
</evidence>
<proteinExistence type="inferred from homology"/>
<comment type="catalytic activity">
    <reaction evidence="15">
        <text>[GlcNAc-(1-&gt;4)-Mur2Ac(oyl-L-Ala-gamma-D-Glu-L-Lys-D-Ala-D-Ala)](n)-di-trans,octa-cis-undecaprenyl diphosphate + beta-D-GlcNAc-(1-&gt;4)-Mur2Ac(oyl-L-Ala-gamma-D-Glu-L-Lys-D-Ala-D-Ala)-di-trans,octa-cis-undecaprenyl diphosphate = [GlcNAc-(1-&gt;4)-Mur2Ac(oyl-L-Ala-gamma-D-Glu-L-Lys-D-Ala-D-Ala)](n+1)-di-trans,octa-cis-undecaprenyl diphosphate + di-trans,octa-cis-undecaprenyl diphosphate + H(+)</text>
        <dbReference type="Rhea" id="RHEA:23708"/>
        <dbReference type="Rhea" id="RHEA-COMP:9602"/>
        <dbReference type="Rhea" id="RHEA-COMP:9603"/>
        <dbReference type="ChEBI" id="CHEBI:15378"/>
        <dbReference type="ChEBI" id="CHEBI:58405"/>
        <dbReference type="ChEBI" id="CHEBI:60033"/>
        <dbReference type="ChEBI" id="CHEBI:78435"/>
        <dbReference type="EC" id="2.4.99.28"/>
    </reaction>
</comment>
<evidence type="ECO:0000256" key="2">
    <source>
        <dbReference type="ARBA" id="ARBA00022676"/>
    </source>
</evidence>
<keyword evidence="6" id="KW-0573">Peptidoglycan synthesis</keyword>
<dbReference type="GO" id="GO:0008955">
    <property type="term" value="F:peptidoglycan glycosyltransferase activity"/>
    <property type="evidence" value="ECO:0007669"/>
    <property type="project" value="UniProtKB-EC"/>
</dbReference>
<dbReference type="PANTHER" id="PTHR30474:SF2">
    <property type="entry name" value="PEPTIDOGLYCAN GLYCOSYLTRANSFERASE FTSW-RELATED"/>
    <property type="match status" value="1"/>
</dbReference>
<dbReference type="PANTHER" id="PTHR30474">
    <property type="entry name" value="CELL CYCLE PROTEIN"/>
    <property type="match status" value="1"/>
</dbReference>
<dbReference type="GO" id="GO:0032153">
    <property type="term" value="C:cell division site"/>
    <property type="evidence" value="ECO:0007669"/>
    <property type="project" value="TreeGrafter"/>
</dbReference>
<feature type="transmembrane region" description="Helical" evidence="17">
    <location>
        <begin position="172"/>
        <end position="200"/>
    </location>
</feature>
<dbReference type="Proteomes" id="UP000712713">
    <property type="component" value="Unassembled WGS sequence"/>
</dbReference>
<reference evidence="18" key="1">
    <citation type="journal article" date="2021" name="PeerJ">
        <title>Extensive microbial diversity within the chicken gut microbiome revealed by metagenomics and culture.</title>
        <authorList>
            <person name="Gilroy R."/>
            <person name="Ravi A."/>
            <person name="Getino M."/>
            <person name="Pursley I."/>
            <person name="Horton D.L."/>
            <person name="Alikhan N.F."/>
            <person name="Baker D."/>
            <person name="Gharbi K."/>
            <person name="Hall N."/>
            <person name="Watson M."/>
            <person name="Adriaenssens E.M."/>
            <person name="Foster-Nyarko E."/>
            <person name="Jarju S."/>
            <person name="Secka A."/>
            <person name="Antonio M."/>
            <person name="Oren A."/>
            <person name="Chaudhuri R.R."/>
            <person name="La Ragione R."/>
            <person name="Hildebrand F."/>
            <person name="Pallen M.J."/>
        </authorList>
    </citation>
    <scope>NUCLEOTIDE SEQUENCE</scope>
    <source>
        <strain evidence="18">ChiGjej3B3-7470</strain>
    </source>
</reference>